<evidence type="ECO:0000313" key="1">
    <source>
        <dbReference type="EMBL" id="KOX78284.1"/>
    </source>
</evidence>
<keyword evidence="2" id="KW-1185">Reference proteome</keyword>
<name>A0A0N0BIW1_9HYME</name>
<reference evidence="1 2" key="1">
    <citation type="submission" date="2015-07" db="EMBL/GenBank/DDBJ databases">
        <title>The genome of Melipona quadrifasciata.</title>
        <authorList>
            <person name="Pan H."/>
            <person name="Kapheim K."/>
        </authorList>
    </citation>
    <scope>NUCLEOTIDE SEQUENCE [LARGE SCALE GENOMIC DNA]</scope>
    <source>
        <strain evidence="1">0111107301</strain>
        <tissue evidence="1">Whole body</tissue>
    </source>
</reference>
<dbReference type="AlphaFoldDB" id="A0A0N0BIW1"/>
<dbReference type="Proteomes" id="UP000053105">
    <property type="component" value="Unassembled WGS sequence"/>
</dbReference>
<protein>
    <submittedName>
        <fullName evidence="1">Uncharacterized protein</fullName>
    </submittedName>
</protein>
<organism evidence="1 2">
    <name type="scientific">Melipona quadrifasciata</name>
    <dbReference type="NCBI Taxonomy" id="166423"/>
    <lineage>
        <taxon>Eukaryota</taxon>
        <taxon>Metazoa</taxon>
        <taxon>Ecdysozoa</taxon>
        <taxon>Arthropoda</taxon>
        <taxon>Hexapoda</taxon>
        <taxon>Insecta</taxon>
        <taxon>Pterygota</taxon>
        <taxon>Neoptera</taxon>
        <taxon>Endopterygota</taxon>
        <taxon>Hymenoptera</taxon>
        <taxon>Apocrita</taxon>
        <taxon>Aculeata</taxon>
        <taxon>Apoidea</taxon>
        <taxon>Anthophila</taxon>
        <taxon>Apidae</taxon>
        <taxon>Melipona</taxon>
    </lineage>
</organism>
<evidence type="ECO:0000313" key="2">
    <source>
        <dbReference type="Proteomes" id="UP000053105"/>
    </source>
</evidence>
<dbReference type="EMBL" id="KQ435724">
    <property type="protein sequence ID" value="KOX78284.1"/>
    <property type="molecule type" value="Genomic_DNA"/>
</dbReference>
<proteinExistence type="predicted"/>
<accession>A0A0N0BIW1</accession>
<sequence>MPMIAGKSRSRRESRKKRFKVAQKLRKGFFAGKTNLIENNSETQETFVLEKHSFCNNGESG</sequence>
<gene>
    <name evidence="1" type="ORF">WN51_07690</name>
</gene>